<protein>
    <submittedName>
        <fullName evidence="1">Transmembrane protein</fullName>
    </submittedName>
</protein>
<keyword evidence="2" id="KW-1185">Reference proteome</keyword>
<name>A0A2C6KGT5_9APIC</name>
<dbReference type="GeneID" id="94433752"/>
<dbReference type="AlphaFoldDB" id="A0A2C6KGT5"/>
<dbReference type="RefSeq" id="XP_067917484.1">
    <property type="nucleotide sequence ID" value="XM_068070541.1"/>
</dbReference>
<proteinExistence type="predicted"/>
<dbReference type="Proteomes" id="UP000221165">
    <property type="component" value="Unassembled WGS sequence"/>
</dbReference>
<evidence type="ECO:0000313" key="2">
    <source>
        <dbReference type="Proteomes" id="UP000221165"/>
    </source>
</evidence>
<gene>
    <name evidence="1" type="ORF">CSUI_010437</name>
</gene>
<dbReference type="EMBL" id="MIGC01007396">
    <property type="protein sequence ID" value="PHJ15752.1"/>
    <property type="molecule type" value="Genomic_DNA"/>
</dbReference>
<evidence type="ECO:0000313" key="1">
    <source>
        <dbReference type="EMBL" id="PHJ15752.1"/>
    </source>
</evidence>
<dbReference type="VEuPathDB" id="ToxoDB:CSUI_010437"/>
<sequence length="266" mass="31162">MYVCMLNLDRRLSRDLEASTCRLRWIVQEVEIFFRGDQQTGQGVLIFPDRIQVSGRLAKHEEPLHRAAEVDSNTLLIIEGTLWLKGYPRLHAKMLAAALYVAKRLRYSGLTWMEFFEYVSPQDLEFANAFLQKESDVKLSTELKNLDKKTLYTFDFSIGNIWTILINAFETALVPLTHHALLSADFNLILGTSLLLEAYRNIQRRATGLTRWYSTFQDILRREWRDLSEDDLIKKMHKRRKEEKSLQEISDHMMDLDSHSTASERF</sequence>
<keyword evidence="1" id="KW-0812">Transmembrane</keyword>
<accession>A0A2C6KGT5</accession>
<organism evidence="1 2">
    <name type="scientific">Cystoisospora suis</name>
    <dbReference type="NCBI Taxonomy" id="483139"/>
    <lineage>
        <taxon>Eukaryota</taxon>
        <taxon>Sar</taxon>
        <taxon>Alveolata</taxon>
        <taxon>Apicomplexa</taxon>
        <taxon>Conoidasida</taxon>
        <taxon>Coccidia</taxon>
        <taxon>Eucoccidiorida</taxon>
        <taxon>Eimeriorina</taxon>
        <taxon>Sarcocystidae</taxon>
        <taxon>Cystoisospora</taxon>
    </lineage>
</organism>
<reference evidence="1 2" key="1">
    <citation type="journal article" date="2017" name="Int. J. Parasitol.">
        <title>The genome of the protozoan parasite Cystoisospora suis and a reverse vaccinology approach to identify vaccine candidates.</title>
        <authorList>
            <person name="Palmieri N."/>
            <person name="Shrestha A."/>
            <person name="Ruttkowski B."/>
            <person name="Beck T."/>
            <person name="Vogl C."/>
            <person name="Tomley F."/>
            <person name="Blake D.P."/>
            <person name="Joachim A."/>
        </authorList>
    </citation>
    <scope>NUCLEOTIDE SEQUENCE [LARGE SCALE GENOMIC DNA]</scope>
    <source>
        <strain evidence="1 2">Wien I</strain>
    </source>
</reference>
<keyword evidence="1" id="KW-0472">Membrane</keyword>
<feature type="non-terminal residue" evidence="1">
    <location>
        <position position="266"/>
    </location>
</feature>
<comment type="caution">
    <text evidence="1">The sequence shown here is derived from an EMBL/GenBank/DDBJ whole genome shotgun (WGS) entry which is preliminary data.</text>
</comment>